<name>A0A0C9W4N6_SPHS4</name>
<dbReference type="Proteomes" id="UP000054279">
    <property type="component" value="Unassembled WGS sequence"/>
</dbReference>
<proteinExistence type="predicted"/>
<reference evidence="1 2" key="1">
    <citation type="submission" date="2014-06" db="EMBL/GenBank/DDBJ databases">
        <title>Evolutionary Origins and Diversification of the Mycorrhizal Mutualists.</title>
        <authorList>
            <consortium name="DOE Joint Genome Institute"/>
            <consortium name="Mycorrhizal Genomics Consortium"/>
            <person name="Kohler A."/>
            <person name="Kuo A."/>
            <person name="Nagy L.G."/>
            <person name="Floudas D."/>
            <person name="Copeland A."/>
            <person name="Barry K.W."/>
            <person name="Cichocki N."/>
            <person name="Veneault-Fourrey C."/>
            <person name="LaButti K."/>
            <person name="Lindquist E.A."/>
            <person name="Lipzen A."/>
            <person name="Lundell T."/>
            <person name="Morin E."/>
            <person name="Murat C."/>
            <person name="Riley R."/>
            <person name="Ohm R."/>
            <person name="Sun H."/>
            <person name="Tunlid A."/>
            <person name="Henrissat B."/>
            <person name="Grigoriev I.V."/>
            <person name="Hibbett D.S."/>
            <person name="Martin F."/>
        </authorList>
    </citation>
    <scope>NUCLEOTIDE SEQUENCE [LARGE SCALE GENOMIC DNA]</scope>
    <source>
        <strain evidence="1 2">SS14</strain>
    </source>
</reference>
<keyword evidence="2" id="KW-1185">Reference proteome</keyword>
<gene>
    <name evidence="1" type="ORF">M422DRAFT_248461</name>
</gene>
<dbReference type="HOGENOM" id="CLU_866454_0_0_1"/>
<accession>A0A0C9W4N6</accession>
<protein>
    <submittedName>
        <fullName evidence="1">Uncharacterized protein</fullName>
    </submittedName>
</protein>
<evidence type="ECO:0000313" key="2">
    <source>
        <dbReference type="Proteomes" id="UP000054279"/>
    </source>
</evidence>
<dbReference type="EMBL" id="KN837100">
    <property type="protein sequence ID" value="KIJ47870.1"/>
    <property type="molecule type" value="Genomic_DNA"/>
</dbReference>
<dbReference type="OrthoDB" id="3239511at2759"/>
<sequence length="321" mass="36222">MSTTTTTTAATYSASTTFAQNGMRSPSDELVCVFGGIGSAGRDCLIVKRGECRTLENVDIEVRYAFPSQTVYRDIQYWRPIKPFPLGSLDELDTISLCEEYVRKHTVRCSPKDMVEDYIGESGSRIDLILTSFYEPPPEVTAVDFADDNNYRDILKCILPCIVDILPRDSVVVQAIRLCGIIRTIASLNPVSDEQIEYLEKCLPKYEAICLCLSLDLDKNYNYPKHHTLLHLTEDLRAKGSTIRKSRSLKIDENQEAIAQIRTAVDIHDKLMEESVQEQNITDGDECPTPITSKDHWSLDSPLSSILANKYELEHAERKGF</sequence>
<organism evidence="1 2">
    <name type="scientific">Sphaerobolus stellatus (strain SS14)</name>
    <dbReference type="NCBI Taxonomy" id="990650"/>
    <lineage>
        <taxon>Eukaryota</taxon>
        <taxon>Fungi</taxon>
        <taxon>Dikarya</taxon>
        <taxon>Basidiomycota</taxon>
        <taxon>Agaricomycotina</taxon>
        <taxon>Agaricomycetes</taxon>
        <taxon>Phallomycetidae</taxon>
        <taxon>Geastrales</taxon>
        <taxon>Sphaerobolaceae</taxon>
        <taxon>Sphaerobolus</taxon>
    </lineage>
</organism>
<evidence type="ECO:0000313" key="1">
    <source>
        <dbReference type="EMBL" id="KIJ47870.1"/>
    </source>
</evidence>
<dbReference type="AlphaFoldDB" id="A0A0C9W4N6"/>